<dbReference type="PANTHER" id="PTHR11203">
    <property type="entry name" value="CLEAVAGE AND POLYADENYLATION SPECIFICITY FACTOR FAMILY MEMBER"/>
    <property type="match status" value="1"/>
</dbReference>
<dbReference type="InterPro" id="IPR036866">
    <property type="entry name" value="RibonucZ/Hydroxyglut_hydro"/>
</dbReference>
<sequence>FPVKKALITHGHADHARAGHESVLATHETIGIIKRRYGLDAARHYQGVSYGETVNMGEVKATFYPAGHILGSAQILLECGSQRVVVSGDYKRRSDGTTVPFEPIQCDIFVTEATFGLPVFQHPDARDEISKLLVNIKKFPDRSHLIAAYSLGKAQRVIKLLRLAGYDDAIYLHGSMVNMCDFYQENGIDLGDLRKATGLPKGALKGKVVLAPPSATKEVWARRMDDPVICMASGWMTIKQRAKASGVELPLVISDHADWNELITTIPETGAGEIWVTHGREDALVHWCQSQGLRAAPLHLQGREDDQMEDAA</sequence>
<feature type="non-terminal residue" evidence="2">
    <location>
        <position position="1"/>
    </location>
</feature>
<keyword evidence="2" id="KW-0378">Hydrolase</keyword>
<dbReference type="PANTHER" id="PTHR11203:SF49">
    <property type="entry name" value="BLL1145 PROTEIN"/>
    <property type="match status" value="1"/>
</dbReference>
<keyword evidence="2" id="KW-0436">Ligase</keyword>
<dbReference type="Gene3D" id="3.60.15.10">
    <property type="entry name" value="Ribonuclease Z/Hydroxyacylglutathione hydrolase-like"/>
    <property type="match status" value="1"/>
</dbReference>
<dbReference type="NCBIfam" id="TIGR04122">
    <property type="entry name" value="Xnuc_lig_assoc"/>
    <property type="match status" value="1"/>
</dbReference>
<evidence type="ECO:0000259" key="1">
    <source>
        <dbReference type="Pfam" id="PF00753"/>
    </source>
</evidence>
<feature type="domain" description="Metallo-beta-lactamase" evidence="1">
    <location>
        <begin position="2"/>
        <end position="133"/>
    </location>
</feature>
<keyword evidence="2" id="KW-0269">Exonuclease</keyword>
<dbReference type="Pfam" id="PF00753">
    <property type="entry name" value="Lactamase_B"/>
    <property type="match status" value="1"/>
</dbReference>
<dbReference type="GO" id="GO:0016874">
    <property type="term" value="F:ligase activity"/>
    <property type="evidence" value="ECO:0007669"/>
    <property type="project" value="UniProtKB-KW"/>
</dbReference>
<dbReference type="Proteomes" id="UP000249557">
    <property type="component" value="Unassembled WGS sequence"/>
</dbReference>
<comment type="caution">
    <text evidence="2">The sequence shown here is derived from an EMBL/GenBank/DDBJ whole genome shotgun (WGS) entry which is preliminary data.</text>
</comment>
<dbReference type="InterPro" id="IPR001279">
    <property type="entry name" value="Metallo-B-lactamas"/>
</dbReference>
<evidence type="ECO:0000313" key="2">
    <source>
        <dbReference type="EMBL" id="PZO83866.1"/>
    </source>
</evidence>
<accession>A0A2W4ZQQ5</accession>
<name>A0A2W4ZQQ5_9BACT</name>
<evidence type="ECO:0000313" key="3">
    <source>
        <dbReference type="Proteomes" id="UP000249557"/>
    </source>
</evidence>
<dbReference type="EMBL" id="QFNK01000194">
    <property type="protein sequence ID" value="PZO83866.1"/>
    <property type="molecule type" value="Genomic_DNA"/>
</dbReference>
<dbReference type="InterPro" id="IPR026360">
    <property type="entry name" value="Xnuc_lig_assoc"/>
</dbReference>
<dbReference type="SUPFAM" id="SSF56281">
    <property type="entry name" value="Metallo-hydrolase/oxidoreductase"/>
    <property type="match status" value="1"/>
</dbReference>
<keyword evidence="2" id="KW-0540">Nuclease</keyword>
<dbReference type="GO" id="GO:0004521">
    <property type="term" value="F:RNA endonuclease activity"/>
    <property type="evidence" value="ECO:0007669"/>
    <property type="project" value="TreeGrafter"/>
</dbReference>
<protein>
    <submittedName>
        <fullName evidence="2">Ligase-associated DNA damage response exonuclease</fullName>
    </submittedName>
</protein>
<proteinExistence type="predicted"/>
<gene>
    <name evidence="2" type="ORF">DI626_08695</name>
</gene>
<dbReference type="GO" id="GO:0004527">
    <property type="term" value="F:exonuclease activity"/>
    <property type="evidence" value="ECO:0007669"/>
    <property type="project" value="UniProtKB-KW"/>
</dbReference>
<reference evidence="2 3" key="1">
    <citation type="submission" date="2017-08" db="EMBL/GenBank/DDBJ databases">
        <title>Infants hospitalized years apart are colonized by the same room-sourced microbial strains.</title>
        <authorList>
            <person name="Brooks B."/>
            <person name="Olm M.R."/>
            <person name="Firek B.A."/>
            <person name="Baker R."/>
            <person name="Thomas B.C."/>
            <person name="Morowitz M.J."/>
            <person name="Banfield J.F."/>
        </authorList>
    </citation>
    <scope>NUCLEOTIDE SEQUENCE [LARGE SCALE GENOMIC DNA]</scope>
    <source>
        <strain evidence="2">S2_018_000_R2_104</strain>
    </source>
</reference>
<dbReference type="AlphaFoldDB" id="A0A2W4ZQQ5"/>
<organism evidence="2 3">
    <name type="scientific">Micavibrio aeruginosavorus</name>
    <dbReference type="NCBI Taxonomy" id="349221"/>
    <lineage>
        <taxon>Bacteria</taxon>
        <taxon>Pseudomonadati</taxon>
        <taxon>Bdellovibrionota</taxon>
        <taxon>Bdellovibrionia</taxon>
        <taxon>Bdellovibrionales</taxon>
        <taxon>Pseudobdellovibrionaceae</taxon>
        <taxon>Micavibrio</taxon>
    </lineage>
</organism>
<dbReference type="InterPro" id="IPR050698">
    <property type="entry name" value="MBL"/>
</dbReference>